<dbReference type="PANTHER" id="PTHR13803:SF39">
    <property type="entry name" value="SECRETORY 24AB, ISOFORM A"/>
    <property type="match status" value="1"/>
</dbReference>
<dbReference type="SUPFAM" id="SSF53300">
    <property type="entry name" value="vWA-like"/>
    <property type="match status" value="1"/>
</dbReference>
<evidence type="ECO:0000256" key="6">
    <source>
        <dbReference type="ARBA" id="ARBA00022927"/>
    </source>
</evidence>
<feature type="compositionally biased region" description="Polar residues" evidence="9">
    <location>
        <begin position="21"/>
        <end position="31"/>
    </location>
</feature>
<dbReference type="InterPro" id="IPR006895">
    <property type="entry name" value="Znf_Sec23_Sec24"/>
</dbReference>
<dbReference type="InterPro" id="IPR036180">
    <property type="entry name" value="Gelsolin-like_dom_sf"/>
</dbReference>
<dbReference type="Gene3D" id="3.40.20.10">
    <property type="entry name" value="Severin"/>
    <property type="match status" value="1"/>
</dbReference>
<evidence type="ECO:0000256" key="3">
    <source>
        <dbReference type="ARBA" id="ARBA00004397"/>
    </source>
</evidence>
<evidence type="ECO:0000256" key="4">
    <source>
        <dbReference type="ARBA" id="ARBA00008334"/>
    </source>
</evidence>
<dbReference type="GO" id="GO:0000149">
    <property type="term" value="F:SNARE binding"/>
    <property type="evidence" value="ECO:0007669"/>
    <property type="project" value="TreeGrafter"/>
</dbReference>
<keyword evidence="8" id="KW-0968">Cytoplasmic vesicle</keyword>
<feature type="compositionally biased region" description="Low complexity" evidence="9">
    <location>
        <begin position="159"/>
        <end position="177"/>
    </location>
</feature>
<dbReference type="EMBL" id="LIAE01010201">
    <property type="protein sequence ID" value="PAV65587.1"/>
    <property type="molecule type" value="Genomic_DNA"/>
</dbReference>
<dbReference type="InterPro" id="IPR006896">
    <property type="entry name" value="Sec23/24_trunk_dom"/>
</dbReference>
<dbReference type="InterPro" id="IPR036175">
    <property type="entry name" value="Sec23/24_helical_dom_sf"/>
</dbReference>
<evidence type="ECO:0000256" key="5">
    <source>
        <dbReference type="ARBA" id="ARBA00022448"/>
    </source>
</evidence>
<dbReference type="SUPFAM" id="SSF82919">
    <property type="entry name" value="Zn-finger domain of Sec23/24"/>
    <property type="match status" value="1"/>
</dbReference>
<feature type="region of interest" description="Disordered" evidence="9">
    <location>
        <begin position="1"/>
        <end position="91"/>
    </location>
</feature>
<feature type="region of interest" description="Disordered" evidence="9">
    <location>
        <begin position="279"/>
        <end position="335"/>
    </location>
</feature>
<comment type="similarity">
    <text evidence="4">Belongs to the SEC23/SEC24 family. SEC24 subfamily.</text>
</comment>
<dbReference type="Gene3D" id="3.40.50.410">
    <property type="entry name" value="von Willebrand factor, type A domain"/>
    <property type="match status" value="1"/>
</dbReference>
<gene>
    <name evidence="13" type="ORF">WR25_12286</name>
</gene>
<keyword evidence="14" id="KW-1185">Reference proteome</keyword>
<dbReference type="Gene3D" id="2.30.30.380">
    <property type="entry name" value="Zn-finger domain of Sec23/24"/>
    <property type="match status" value="1"/>
</dbReference>
<keyword evidence="5" id="KW-0813">Transport</keyword>
<dbReference type="InterPro" id="IPR029006">
    <property type="entry name" value="ADF-H/Gelsolin-like_dom_sf"/>
</dbReference>
<feature type="compositionally biased region" description="Low complexity" evidence="9">
    <location>
        <begin position="312"/>
        <end position="331"/>
    </location>
</feature>
<dbReference type="OrthoDB" id="49016at2759"/>
<feature type="compositionally biased region" description="Pro residues" evidence="9">
    <location>
        <begin position="297"/>
        <end position="311"/>
    </location>
</feature>
<dbReference type="GO" id="GO:0006886">
    <property type="term" value="P:intracellular protein transport"/>
    <property type="evidence" value="ECO:0007669"/>
    <property type="project" value="InterPro"/>
</dbReference>
<dbReference type="Pfam" id="PF04810">
    <property type="entry name" value="zf-Sec23_Sec24"/>
    <property type="match status" value="1"/>
</dbReference>
<organism evidence="13 14">
    <name type="scientific">Diploscapter pachys</name>
    <dbReference type="NCBI Taxonomy" id="2018661"/>
    <lineage>
        <taxon>Eukaryota</taxon>
        <taxon>Metazoa</taxon>
        <taxon>Ecdysozoa</taxon>
        <taxon>Nematoda</taxon>
        <taxon>Chromadorea</taxon>
        <taxon>Rhabditida</taxon>
        <taxon>Rhabditina</taxon>
        <taxon>Rhabditomorpha</taxon>
        <taxon>Rhabditoidea</taxon>
        <taxon>Rhabditidae</taxon>
        <taxon>Diploscapter</taxon>
    </lineage>
</organism>
<feature type="domain" description="Sec23/Sec24 helical" evidence="12">
    <location>
        <begin position="810"/>
        <end position="891"/>
    </location>
</feature>
<dbReference type="GO" id="GO:0090110">
    <property type="term" value="P:COPII-coated vesicle cargo loading"/>
    <property type="evidence" value="ECO:0007669"/>
    <property type="project" value="TreeGrafter"/>
</dbReference>
<dbReference type="SUPFAM" id="SSF81811">
    <property type="entry name" value="Helical domain of Sec23/24"/>
    <property type="match status" value="1"/>
</dbReference>
<keyword evidence="7" id="KW-0333">Golgi apparatus</keyword>
<evidence type="ECO:0000256" key="1">
    <source>
        <dbReference type="ARBA" id="ARBA00004299"/>
    </source>
</evidence>
<dbReference type="GO" id="GO:0005789">
    <property type="term" value="C:endoplasmic reticulum membrane"/>
    <property type="evidence" value="ECO:0007669"/>
    <property type="project" value="UniProtKB-SubCell"/>
</dbReference>
<comment type="caution">
    <text evidence="13">The sequence shown here is derived from an EMBL/GenBank/DDBJ whole genome shotgun (WGS) entry which is preliminary data.</text>
</comment>
<evidence type="ECO:0000313" key="13">
    <source>
        <dbReference type="EMBL" id="PAV65587.1"/>
    </source>
</evidence>
<evidence type="ECO:0000256" key="7">
    <source>
        <dbReference type="ARBA" id="ARBA00023034"/>
    </source>
</evidence>
<dbReference type="SUPFAM" id="SSF81995">
    <property type="entry name" value="beta-sandwich domain of Sec23/24"/>
    <property type="match status" value="1"/>
</dbReference>
<evidence type="ECO:0000259" key="10">
    <source>
        <dbReference type="Pfam" id="PF04810"/>
    </source>
</evidence>
<comment type="subcellular location">
    <subcellularLocation>
        <location evidence="1">Cytoplasmic vesicle</location>
        <location evidence="1">COPII-coated vesicle membrane</location>
        <topology evidence="1">Peripheral membrane protein</topology>
        <orientation evidence="1">Cytoplasmic side</orientation>
    </subcellularLocation>
    <subcellularLocation>
        <location evidence="3">Endoplasmic reticulum membrane</location>
        <topology evidence="3">Peripheral membrane protein</topology>
        <orientation evidence="3">Cytoplasmic side</orientation>
    </subcellularLocation>
    <subcellularLocation>
        <location evidence="2">Golgi apparatus membrane</location>
    </subcellularLocation>
</comment>
<evidence type="ECO:0000259" key="12">
    <source>
        <dbReference type="Pfam" id="PF04815"/>
    </source>
</evidence>
<dbReference type="Pfam" id="PF04811">
    <property type="entry name" value="Sec23_trunk"/>
    <property type="match status" value="1"/>
</dbReference>
<evidence type="ECO:0000313" key="14">
    <source>
        <dbReference type="Proteomes" id="UP000218231"/>
    </source>
</evidence>
<feature type="compositionally biased region" description="Polar residues" evidence="9">
    <location>
        <begin position="112"/>
        <end position="132"/>
    </location>
</feature>
<feature type="domain" description="Sec23/Sec24 trunk" evidence="11">
    <location>
        <begin position="524"/>
        <end position="761"/>
    </location>
</feature>
<evidence type="ECO:0000256" key="8">
    <source>
        <dbReference type="ARBA" id="ARBA00023329"/>
    </source>
</evidence>
<feature type="compositionally biased region" description="Low complexity" evidence="9">
    <location>
        <begin position="66"/>
        <end position="77"/>
    </location>
</feature>
<proteinExistence type="inferred from homology"/>
<evidence type="ECO:0000256" key="2">
    <source>
        <dbReference type="ARBA" id="ARBA00004394"/>
    </source>
</evidence>
<feature type="region of interest" description="Disordered" evidence="9">
    <location>
        <begin position="110"/>
        <end position="267"/>
    </location>
</feature>
<name>A0A2A2JV80_9BILA</name>
<dbReference type="PANTHER" id="PTHR13803">
    <property type="entry name" value="SEC24-RELATED PROTEIN"/>
    <property type="match status" value="1"/>
</dbReference>
<protein>
    <submittedName>
        <fullName evidence="13">Uncharacterized protein</fullName>
    </submittedName>
</protein>
<dbReference type="InterPro" id="IPR006900">
    <property type="entry name" value="Sec23/24_helical_dom"/>
</dbReference>
<dbReference type="GO" id="GO:0000139">
    <property type="term" value="C:Golgi membrane"/>
    <property type="evidence" value="ECO:0007669"/>
    <property type="project" value="UniProtKB-SubCell"/>
</dbReference>
<accession>A0A2A2JV80</accession>
<dbReference type="STRING" id="2018661.A0A2A2JV80"/>
<dbReference type="Pfam" id="PF04815">
    <property type="entry name" value="Sec23_helical"/>
    <property type="match status" value="1"/>
</dbReference>
<sequence length="1044" mass="114492">MHQPQPPAASQFGGFAPPGQSPSQIAGQMPNQKPPTPMGFPQQIQQQAYGQHPYQQNLQNAQNPLGQMNQPGQIPGQPQLPPMSTAHGIGGMSNGIGQFAVSAPYQPPAVSTVPTSAPFPTQQSTSFANGSVKTGFPQAAPVSQPQTFAPPVSAPFPTASAAGPNPFSPASAAASFPAPRPPNFSGNGSTAPYASALQPPQAFPSVQPPSTTPVPGQQQPFGAIPPPVSQSFPPLPAQSASLPRPPSTSQPSATFPSIPSMPQPPAQIQQQAYGNLPIPQMQQSQSGFGTVPHPLNSFPPLPSGTPLPAAPGPGQVQPPAGYQAPPQFGQPNQQQTMQGTNLMNAQQKFGQMNLGSGAQSQMGFASNAASPIVDLLTEKNVMRYGFDDIPFHLTGHMANPEARIDPAIFRSTLYMIPTSEELLNKSRLPFGITLHPFRDVRNLNIIQTSNIVRCRYCRTYINPYVVFPDSRHWRCNLCGRSNDLPDDFSWDPVRKAFGDPTNRPEIQNATVEYIAPNEYMVRPPQPAVYAFILDVSEEAIRTGYLQSLSEQLLINLDMLPGDDRTLVSFVGVDNAIHFFQFPGGNKNPAELVIEDPDDIFLPTNTGLLINLKKNKDAVRWLVQKLPEIFSRPVSNSNALGAALNIVHELMEEIGGRITVFQATLPNVGPGSLTQREDPNQRAADDVQNLGPATDFYKRLALACTGHQVAIDLFMLNRQYADVATLSDIAKYSTGCIYYFPGFDFVNEDYQLKRFEKILTRYLTRKIGFEAVLRIRCSKGLSLSNFHGNFFVRSTDLLSLANVNPDSAIAVQDSREAIINAVMDSLGAYSKTIGQGRAGLLAPKEGHLKYFPQYALTMLKHTAFTAGGRSIKLDERAAAMLMFRFCPLEQILSELYPKLYRLNQLAQPPVGRDENGEDIIEWPQPLPCSFEYVHRDGAYLLETGSALYLYVTPYTDQQFMLDAFGADYNNIKQCLLDEVNNDVAKRVQAFIKKVVGLKFYLGPLIIVKEDLPNKQLFARRLVDDRTESTFSYVEFINYIRREMNK</sequence>
<feature type="compositionally biased region" description="Pro residues" evidence="9">
    <location>
        <begin position="223"/>
        <end position="236"/>
    </location>
</feature>
<feature type="domain" description="Zinc finger Sec23/Sec24-type" evidence="10">
    <location>
        <begin position="451"/>
        <end position="487"/>
    </location>
</feature>
<dbReference type="InterPro" id="IPR050550">
    <property type="entry name" value="SEC23_SEC24_subfamily"/>
</dbReference>
<keyword evidence="6" id="KW-0653">Protein transport</keyword>
<dbReference type="GO" id="GO:0030127">
    <property type="term" value="C:COPII vesicle coat"/>
    <property type="evidence" value="ECO:0007669"/>
    <property type="project" value="InterPro"/>
</dbReference>
<dbReference type="GO" id="GO:0008270">
    <property type="term" value="F:zinc ion binding"/>
    <property type="evidence" value="ECO:0007669"/>
    <property type="project" value="InterPro"/>
</dbReference>
<feature type="compositionally biased region" description="Low complexity" evidence="9">
    <location>
        <begin position="42"/>
        <end position="56"/>
    </location>
</feature>
<dbReference type="GO" id="GO:0070971">
    <property type="term" value="C:endoplasmic reticulum exit site"/>
    <property type="evidence" value="ECO:0007669"/>
    <property type="project" value="TreeGrafter"/>
</dbReference>
<dbReference type="Proteomes" id="UP000218231">
    <property type="component" value="Unassembled WGS sequence"/>
</dbReference>
<dbReference type="SUPFAM" id="SSF82754">
    <property type="entry name" value="C-terminal, gelsolin-like domain of Sec23/24"/>
    <property type="match status" value="1"/>
</dbReference>
<reference evidence="13 14" key="1">
    <citation type="journal article" date="2017" name="Curr. Biol.">
        <title>Genome architecture and evolution of a unichromosomal asexual nematode.</title>
        <authorList>
            <person name="Fradin H."/>
            <person name="Zegar C."/>
            <person name="Gutwein M."/>
            <person name="Lucas J."/>
            <person name="Kovtun M."/>
            <person name="Corcoran D."/>
            <person name="Baugh L.R."/>
            <person name="Kiontke K."/>
            <person name="Gunsalus K."/>
            <person name="Fitch D.H."/>
            <person name="Piano F."/>
        </authorList>
    </citation>
    <scope>NUCLEOTIDE SEQUENCE [LARGE SCALE GENOMIC DNA]</scope>
    <source>
        <strain evidence="13">PF1309</strain>
    </source>
</reference>
<dbReference type="InterPro" id="IPR036174">
    <property type="entry name" value="Znf_Sec23_Sec24_sf"/>
</dbReference>
<dbReference type="Gene3D" id="1.20.120.730">
    <property type="entry name" value="Sec23/Sec24 helical domain"/>
    <property type="match status" value="1"/>
</dbReference>
<evidence type="ECO:0000256" key="9">
    <source>
        <dbReference type="SAM" id="MobiDB-lite"/>
    </source>
</evidence>
<dbReference type="InterPro" id="IPR036465">
    <property type="entry name" value="vWFA_dom_sf"/>
</dbReference>
<dbReference type="AlphaFoldDB" id="A0A2A2JV80"/>
<evidence type="ECO:0000259" key="11">
    <source>
        <dbReference type="Pfam" id="PF04811"/>
    </source>
</evidence>